<dbReference type="Proteomes" id="UP000789508">
    <property type="component" value="Unassembled WGS sequence"/>
</dbReference>
<gene>
    <name evidence="1" type="ORF">ALEPTO_LOCUS13249</name>
</gene>
<proteinExistence type="predicted"/>
<feature type="non-terminal residue" evidence="1">
    <location>
        <position position="104"/>
    </location>
</feature>
<reference evidence="1" key="1">
    <citation type="submission" date="2021-06" db="EMBL/GenBank/DDBJ databases">
        <authorList>
            <person name="Kallberg Y."/>
            <person name="Tangrot J."/>
            <person name="Rosling A."/>
        </authorList>
    </citation>
    <scope>NUCLEOTIDE SEQUENCE</scope>
    <source>
        <strain evidence="1">FL130A</strain>
    </source>
</reference>
<protein>
    <submittedName>
        <fullName evidence="1">156_t:CDS:1</fullName>
    </submittedName>
</protein>
<keyword evidence="2" id="KW-1185">Reference proteome</keyword>
<comment type="caution">
    <text evidence="1">The sequence shown here is derived from an EMBL/GenBank/DDBJ whole genome shotgun (WGS) entry which is preliminary data.</text>
</comment>
<organism evidence="1 2">
    <name type="scientific">Ambispora leptoticha</name>
    <dbReference type="NCBI Taxonomy" id="144679"/>
    <lineage>
        <taxon>Eukaryota</taxon>
        <taxon>Fungi</taxon>
        <taxon>Fungi incertae sedis</taxon>
        <taxon>Mucoromycota</taxon>
        <taxon>Glomeromycotina</taxon>
        <taxon>Glomeromycetes</taxon>
        <taxon>Archaeosporales</taxon>
        <taxon>Ambisporaceae</taxon>
        <taxon>Ambispora</taxon>
    </lineage>
</organism>
<sequence>MIKSVLKKHTDPVILHNIRTPNNIITEPQEIKTAIQEHFKHWTKLNLTQTELWNEWADEYKPIQTIDPTWYNTITTKITSSELEFIIKEAPNTKATGPSKISNE</sequence>
<dbReference type="EMBL" id="CAJVPS010039908">
    <property type="protein sequence ID" value="CAG8749660.1"/>
    <property type="molecule type" value="Genomic_DNA"/>
</dbReference>
<accession>A0A9N9IUW0</accession>
<evidence type="ECO:0000313" key="1">
    <source>
        <dbReference type="EMBL" id="CAG8749660.1"/>
    </source>
</evidence>
<dbReference type="OrthoDB" id="2397985at2759"/>
<dbReference type="AlphaFoldDB" id="A0A9N9IUW0"/>
<name>A0A9N9IUW0_9GLOM</name>
<evidence type="ECO:0000313" key="2">
    <source>
        <dbReference type="Proteomes" id="UP000789508"/>
    </source>
</evidence>